<comment type="caution">
    <text evidence="2">The sequence shown here is derived from an EMBL/GenBank/DDBJ whole genome shotgun (WGS) entry which is preliminary data.</text>
</comment>
<evidence type="ECO:0000313" key="3">
    <source>
        <dbReference type="Proteomes" id="UP001596550"/>
    </source>
</evidence>
<evidence type="ECO:0000256" key="1">
    <source>
        <dbReference type="SAM" id="Phobius"/>
    </source>
</evidence>
<dbReference type="Proteomes" id="UP001596550">
    <property type="component" value="Unassembled WGS sequence"/>
</dbReference>
<sequence>MTTEQKQEIRTFLLNKKLPIDIVMEVEDHFVSQINELQSEKNLNFDDAFNATIISWYDDLRLFWDGNWSTEKTSALIKKSTRQKLISILKKSSLIAVMVYIVVLLSYFFIPFSAFRIILGVLISLVIVFPLIIYIKEKKYFDLPKKYKDIQLSAHQNLVSVFFILPISSVWFFRFVLEVNDNFLTPDHVKGIVVNFLFLFFFFFEAAIIVSQQKYLEMIRNIIPYLEKNFKISA</sequence>
<proteinExistence type="predicted"/>
<organism evidence="2 3">
    <name type="scientific">Chryseobacterium zhengzhouense</name>
    <dbReference type="NCBI Taxonomy" id="1636086"/>
    <lineage>
        <taxon>Bacteria</taxon>
        <taxon>Pseudomonadati</taxon>
        <taxon>Bacteroidota</taxon>
        <taxon>Flavobacteriia</taxon>
        <taxon>Flavobacteriales</taxon>
        <taxon>Weeksellaceae</taxon>
        <taxon>Chryseobacterium group</taxon>
        <taxon>Chryseobacterium</taxon>
    </lineage>
</organism>
<keyword evidence="3" id="KW-1185">Reference proteome</keyword>
<protein>
    <submittedName>
        <fullName evidence="2">Uncharacterized protein</fullName>
    </submittedName>
</protein>
<gene>
    <name evidence="2" type="ORF">ACFQO9_15515</name>
</gene>
<keyword evidence="1" id="KW-1133">Transmembrane helix</keyword>
<feature type="transmembrane region" description="Helical" evidence="1">
    <location>
        <begin position="156"/>
        <end position="177"/>
    </location>
</feature>
<evidence type="ECO:0000313" key="2">
    <source>
        <dbReference type="EMBL" id="MFC7348126.1"/>
    </source>
</evidence>
<dbReference type="EMBL" id="JBHTCR010000007">
    <property type="protein sequence ID" value="MFC7348126.1"/>
    <property type="molecule type" value="Genomic_DNA"/>
</dbReference>
<feature type="transmembrane region" description="Helical" evidence="1">
    <location>
        <begin position="189"/>
        <end position="210"/>
    </location>
</feature>
<keyword evidence="1" id="KW-0472">Membrane</keyword>
<accession>A0ABW2M5D1</accession>
<reference evidence="3" key="1">
    <citation type="journal article" date="2019" name="Int. J. Syst. Evol. Microbiol.">
        <title>The Global Catalogue of Microorganisms (GCM) 10K type strain sequencing project: providing services to taxonomists for standard genome sequencing and annotation.</title>
        <authorList>
            <consortium name="The Broad Institute Genomics Platform"/>
            <consortium name="The Broad Institute Genome Sequencing Center for Infectious Disease"/>
            <person name="Wu L."/>
            <person name="Ma J."/>
        </authorList>
    </citation>
    <scope>NUCLEOTIDE SEQUENCE [LARGE SCALE GENOMIC DNA]</scope>
    <source>
        <strain evidence="3">CCUG 54781</strain>
    </source>
</reference>
<dbReference type="RefSeq" id="WP_378181204.1">
    <property type="nucleotide sequence ID" value="NZ_JBHTCR010000007.1"/>
</dbReference>
<name>A0ABW2M5D1_9FLAO</name>
<feature type="transmembrane region" description="Helical" evidence="1">
    <location>
        <begin position="115"/>
        <end position="135"/>
    </location>
</feature>
<keyword evidence="1" id="KW-0812">Transmembrane</keyword>
<feature type="transmembrane region" description="Helical" evidence="1">
    <location>
        <begin position="88"/>
        <end position="109"/>
    </location>
</feature>